<sequence>MEAESYCHRFLRLNGSSSGTVTNDINMDTWAQFLGGLFNSRSLGRGESLNLKSLLPGDLTDDLHFAFLSAEVELALGGMKNRKAPGPDNLQNEVVRLLWAALPDEITAFLNVCLELGSFPVAWKNSNLKLLYKGKGAVSDVNSYRGISLCCSLYNLLDRVMNNRLYSRLIDLIPSNQFGFVKGRSTIQAVQLLVDEINFVVYEKKTPLYALFLDVKKAFDSVSRHFIFEELVGTGRFSVRELNLLAEMLDANFLTVRDGVSVSEPIVQSNGVKQGGSISPFLFIFALSDINSLFADFPNVKIILFADDMVLLSSSLDDIRRSLELLISYLAFRELELNFDKCKILKFRNKGRGRLKNTDSLIVHNMPIEFVNEFTYLGVVFQASGISFSKHVAKKVRAAILATAALKNLAKSSLSTALKLFDLAIAPIASYGIQVIWPYLTLNDLQKLETAKSRFLKKALCLSKFMKSRLAYKLADTEFFVDKLCSRFSLPRTQNYNKFIDNQLFKISEIDPEFDSAPAMVNPSWKSVCYDMRHALTRHACHDFHFLLCKTKNYHSSAIGECVCKFFDKNIGFYHFFSCDKNEMSLAQAANSVIK</sequence>
<proteinExistence type="predicted"/>
<dbReference type="InterPro" id="IPR043502">
    <property type="entry name" value="DNA/RNA_pol_sf"/>
</dbReference>
<dbReference type="PRINTS" id="PR01345">
    <property type="entry name" value="CERVTRCPTASE"/>
</dbReference>
<name>A0A8S1DYV7_9INSE</name>
<dbReference type="GO" id="GO:0071897">
    <property type="term" value="P:DNA biosynthetic process"/>
    <property type="evidence" value="ECO:0007669"/>
    <property type="project" value="UniProtKB-ARBA"/>
</dbReference>
<evidence type="ECO:0000313" key="3">
    <source>
        <dbReference type="Proteomes" id="UP000494165"/>
    </source>
</evidence>
<dbReference type="InterPro" id="IPR043128">
    <property type="entry name" value="Rev_trsase/Diguanyl_cyclase"/>
</dbReference>
<dbReference type="CDD" id="cd01650">
    <property type="entry name" value="RT_nLTR_like"/>
    <property type="match status" value="1"/>
</dbReference>
<dbReference type="PROSITE" id="PS50878">
    <property type="entry name" value="RT_POL"/>
    <property type="match status" value="1"/>
</dbReference>
<dbReference type="Proteomes" id="UP000494165">
    <property type="component" value="Unassembled WGS sequence"/>
</dbReference>
<dbReference type="EMBL" id="CADEPI010000399">
    <property type="protein sequence ID" value="CAB3385204.1"/>
    <property type="molecule type" value="Genomic_DNA"/>
</dbReference>
<evidence type="ECO:0000313" key="2">
    <source>
        <dbReference type="EMBL" id="CAB3385204.1"/>
    </source>
</evidence>
<dbReference type="Gene3D" id="3.30.70.270">
    <property type="match status" value="1"/>
</dbReference>
<keyword evidence="3" id="KW-1185">Reference proteome</keyword>
<comment type="caution">
    <text evidence="2">The sequence shown here is derived from an EMBL/GenBank/DDBJ whole genome shotgun (WGS) entry which is preliminary data.</text>
</comment>
<dbReference type="AlphaFoldDB" id="A0A8S1DYV7"/>
<protein>
    <recommendedName>
        <fullName evidence="1">Reverse transcriptase domain-containing protein</fullName>
    </recommendedName>
</protein>
<dbReference type="Pfam" id="PF00078">
    <property type="entry name" value="RVT_1"/>
    <property type="match status" value="1"/>
</dbReference>
<feature type="domain" description="Reverse transcriptase" evidence="1">
    <location>
        <begin position="112"/>
        <end position="381"/>
    </location>
</feature>
<dbReference type="SUPFAM" id="SSF56672">
    <property type="entry name" value="DNA/RNA polymerases"/>
    <property type="match status" value="1"/>
</dbReference>
<organism evidence="2 3">
    <name type="scientific">Cloeon dipterum</name>
    <dbReference type="NCBI Taxonomy" id="197152"/>
    <lineage>
        <taxon>Eukaryota</taxon>
        <taxon>Metazoa</taxon>
        <taxon>Ecdysozoa</taxon>
        <taxon>Arthropoda</taxon>
        <taxon>Hexapoda</taxon>
        <taxon>Insecta</taxon>
        <taxon>Pterygota</taxon>
        <taxon>Palaeoptera</taxon>
        <taxon>Ephemeroptera</taxon>
        <taxon>Pisciforma</taxon>
        <taxon>Baetidae</taxon>
        <taxon>Cloeon</taxon>
    </lineage>
</organism>
<gene>
    <name evidence="2" type="ORF">CLODIP_2_CD02019</name>
</gene>
<dbReference type="InterPro" id="IPR000477">
    <property type="entry name" value="RT_dom"/>
</dbReference>
<accession>A0A8S1DYV7</accession>
<dbReference type="OrthoDB" id="418748at2759"/>
<evidence type="ECO:0000259" key="1">
    <source>
        <dbReference type="PROSITE" id="PS50878"/>
    </source>
</evidence>
<dbReference type="PANTHER" id="PTHR19446">
    <property type="entry name" value="REVERSE TRANSCRIPTASES"/>
    <property type="match status" value="1"/>
</dbReference>
<reference evidence="2 3" key="1">
    <citation type="submission" date="2020-04" db="EMBL/GenBank/DDBJ databases">
        <authorList>
            <person name="Alioto T."/>
            <person name="Alioto T."/>
            <person name="Gomez Garrido J."/>
        </authorList>
    </citation>
    <scope>NUCLEOTIDE SEQUENCE [LARGE SCALE GENOMIC DNA]</scope>
</reference>